<dbReference type="AlphaFoldDB" id="A0A0P1GB45"/>
<dbReference type="InterPro" id="IPR002591">
    <property type="entry name" value="Phosphodiest/P_Trfase"/>
</dbReference>
<organism evidence="1 2">
    <name type="scientific">Tritonibacter multivorans</name>
    <dbReference type="NCBI Taxonomy" id="928856"/>
    <lineage>
        <taxon>Bacteria</taxon>
        <taxon>Pseudomonadati</taxon>
        <taxon>Pseudomonadota</taxon>
        <taxon>Alphaproteobacteria</taxon>
        <taxon>Rhodobacterales</taxon>
        <taxon>Paracoccaceae</taxon>
        <taxon>Tritonibacter</taxon>
    </lineage>
</organism>
<dbReference type="STRING" id="928856.SAMN04488049_108122"/>
<reference evidence="1 2" key="1">
    <citation type="submission" date="2015-09" db="EMBL/GenBank/DDBJ databases">
        <authorList>
            <consortium name="Swine Surveillance"/>
        </authorList>
    </citation>
    <scope>NUCLEOTIDE SEQUENCE [LARGE SCALE GENOMIC DNA]</scope>
    <source>
        <strain evidence="1 2">CECT 7557</strain>
    </source>
</reference>
<accession>A0A0P1GB45</accession>
<gene>
    <name evidence="1" type="ORF">TRM7557_01951</name>
</gene>
<evidence type="ECO:0000313" key="1">
    <source>
        <dbReference type="EMBL" id="CUH78575.1"/>
    </source>
</evidence>
<dbReference type="SUPFAM" id="SSF53649">
    <property type="entry name" value="Alkaline phosphatase-like"/>
    <property type="match status" value="1"/>
</dbReference>
<keyword evidence="2" id="KW-1185">Reference proteome</keyword>
<dbReference type="PANTHER" id="PTHR10151:SF120">
    <property type="entry name" value="BIS(5'-ADENOSYL)-TRIPHOSPHATASE"/>
    <property type="match status" value="1"/>
</dbReference>
<dbReference type="InterPro" id="IPR017850">
    <property type="entry name" value="Alkaline_phosphatase_core_sf"/>
</dbReference>
<dbReference type="PANTHER" id="PTHR10151">
    <property type="entry name" value="ECTONUCLEOTIDE PYROPHOSPHATASE/PHOSPHODIESTERASE"/>
    <property type="match status" value="1"/>
</dbReference>
<dbReference type="RefSeq" id="WP_058290010.1">
    <property type="nucleotide sequence ID" value="NZ_CYSD01000031.1"/>
</dbReference>
<protein>
    <submittedName>
        <fullName evidence="1">Type I phosphodiesterase / nucleotide pyrophosphatase</fullName>
    </submittedName>
</protein>
<dbReference type="Pfam" id="PF01663">
    <property type="entry name" value="Phosphodiest"/>
    <property type="match status" value="1"/>
</dbReference>
<proteinExistence type="predicted"/>
<dbReference type="OrthoDB" id="3590172at2"/>
<dbReference type="GO" id="GO:0016787">
    <property type="term" value="F:hydrolase activity"/>
    <property type="evidence" value="ECO:0007669"/>
    <property type="project" value="UniProtKB-ARBA"/>
</dbReference>
<evidence type="ECO:0000313" key="2">
    <source>
        <dbReference type="Proteomes" id="UP000052022"/>
    </source>
</evidence>
<dbReference type="EMBL" id="CYSD01000031">
    <property type="protein sequence ID" value="CUH78575.1"/>
    <property type="molecule type" value="Genomic_DNA"/>
</dbReference>
<dbReference type="Proteomes" id="UP000052022">
    <property type="component" value="Unassembled WGS sequence"/>
</dbReference>
<sequence length="528" mass="58542">MTVKSLFIGMDGSTFTVLDELMSGPEPIMPVLAELVKKGVRAHLKSTPNPLTPPAWVSLMTGQYPGVHGIYDFLKSTENDGELYTELTNSQDCTREMIWTIASRHGVRSAALNLPFTAPPPRDLNGVIMPGFVPWKHLSRNTQPRDFYKRMKVDLPGVEPKQLAWDFQHEEKSVQHQSTDQQRDWVTYHLARDEMWFEVAKYVIENEKPGLMAVMFDGTDKLQHQVWPYLDPRLAPAEPDATYREMREASLQYFRNMDRYIEGLVALCPDAQVVLASDHGFTAQTAVFNANTFLAQKGYLSFRSAAEIEELAGKSGFLTPVDVSASKAYCRTPSTNGIYIRKAWLGEEGGVAEEDYEAFRDQLIAELMAVIDPRTGEPHVLEVLKREEAFAGQSMEKAPDLTLVMVDSGFLSLKKAEEALEPLDPPIGTHHPDGIFVACGQGIQEGVELAPLRIVDVAAILLHHAGVSVPVDFNGKVPEGLYTAEAWASNPAQIGEATKVPSHLVSAEMSEEEKALLMEQLAALGYAE</sequence>
<name>A0A0P1GB45_9RHOB</name>
<dbReference type="Gene3D" id="3.40.720.10">
    <property type="entry name" value="Alkaline Phosphatase, subunit A"/>
    <property type="match status" value="1"/>
</dbReference>